<keyword evidence="2" id="KW-1133">Transmembrane helix</keyword>
<evidence type="ECO:0000313" key="4">
    <source>
        <dbReference type="Proteomes" id="UP001177935"/>
    </source>
</evidence>
<reference evidence="3" key="1">
    <citation type="submission" date="2023-07" db="EMBL/GenBank/DDBJ databases">
        <title>Genome content predicts the carbon catabolic preferences of heterotrophic bacteria.</title>
        <authorList>
            <person name="Gralka M."/>
        </authorList>
    </citation>
    <scope>NUCLEOTIDE SEQUENCE</scope>
    <source>
        <strain evidence="3">6E02</strain>
    </source>
</reference>
<feature type="region of interest" description="Disordered" evidence="1">
    <location>
        <begin position="25"/>
        <end position="59"/>
    </location>
</feature>
<evidence type="ECO:0000313" key="3">
    <source>
        <dbReference type="EMBL" id="MDP2502589.1"/>
    </source>
</evidence>
<name>A0AB35N1Z3_VIBSP</name>
<organism evidence="3 4">
    <name type="scientific">Vibrio splendidus</name>
    <dbReference type="NCBI Taxonomy" id="29497"/>
    <lineage>
        <taxon>Bacteria</taxon>
        <taxon>Pseudomonadati</taxon>
        <taxon>Pseudomonadota</taxon>
        <taxon>Gammaproteobacteria</taxon>
        <taxon>Vibrionales</taxon>
        <taxon>Vibrionaceae</taxon>
        <taxon>Vibrio</taxon>
    </lineage>
</organism>
<dbReference type="AlphaFoldDB" id="A0AB35N1Z3"/>
<keyword evidence="2" id="KW-0812">Transmembrane</keyword>
<proteinExistence type="predicted"/>
<accession>A0AB35N1Z3</accession>
<sequence length="89" mass="9621">MKSFFDDLLEFGSGALDSVGENASWLFPSNDQSTNPDKTQQPNHPVVDDRGNAVTTPQGQRQVDQTLLYVGGGIGLMVVLLLGVLAFRK</sequence>
<dbReference type="EMBL" id="JAUYVL010000012">
    <property type="protein sequence ID" value="MDP2502589.1"/>
    <property type="molecule type" value="Genomic_DNA"/>
</dbReference>
<evidence type="ECO:0000256" key="1">
    <source>
        <dbReference type="SAM" id="MobiDB-lite"/>
    </source>
</evidence>
<comment type="caution">
    <text evidence="3">The sequence shown here is derived from an EMBL/GenBank/DDBJ whole genome shotgun (WGS) entry which is preliminary data.</text>
</comment>
<dbReference type="RefSeq" id="WP_048668538.1">
    <property type="nucleotide sequence ID" value="NZ_CAWNUI010000092.1"/>
</dbReference>
<dbReference type="Proteomes" id="UP001177935">
    <property type="component" value="Unassembled WGS sequence"/>
</dbReference>
<protein>
    <submittedName>
        <fullName evidence="3">Uncharacterized protein</fullName>
    </submittedName>
</protein>
<feature type="compositionally biased region" description="Polar residues" evidence="1">
    <location>
        <begin position="27"/>
        <end position="43"/>
    </location>
</feature>
<gene>
    <name evidence="3" type="ORF">Q8W42_17885</name>
</gene>
<keyword evidence="2" id="KW-0472">Membrane</keyword>
<feature type="transmembrane region" description="Helical" evidence="2">
    <location>
        <begin position="67"/>
        <end position="87"/>
    </location>
</feature>
<evidence type="ECO:0000256" key="2">
    <source>
        <dbReference type="SAM" id="Phobius"/>
    </source>
</evidence>